<dbReference type="GO" id="GO:0043022">
    <property type="term" value="F:ribosome binding"/>
    <property type="evidence" value="ECO:0007669"/>
    <property type="project" value="UniProtKB-UniRule"/>
</dbReference>
<dbReference type="CDD" id="cd03699">
    <property type="entry name" value="EF4_II"/>
    <property type="match status" value="1"/>
</dbReference>
<dbReference type="FunFam" id="3.40.50.300:FF:000078">
    <property type="entry name" value="Elongation factor 4"/>
    <property type="match status" value="1"/>
</dbReference>
<dbReference type="PANTHER" id="PTHR43512:SF4">
    <property type="entry name" value="TRANSLATION FACTOR GUF1 HOMOLOG, CHLOROPLASTIC"/>
    <property type="match status" value="1"/>
</dbReference>
<gene>
    <name evidence="12" type="primary">lepA</name>
    <name evidence="14" type="ORF">SAMN02744037_00767</name>
</gene>
<reference evidence="15" key="1">
    <citation type="submission" date="2016-11" db="EMBL/GenBank/DDBJ databases">
        <authorList>
            <person name="Varghese N."/>
            <person name="Submissions S."/>
        </authorList>
    </citation>
    <scope>NUCLEOTIDE SEQUENCE [LARGE SCALE GENOMIC DNA]</scope>
    <source>
        <strain evidence="15">DSM 15518</strain>
    </source>
</reference>
<dbReference type="InterPro" id="IPR013842">
    <property type="entry name" value="LepA_CTD"/>
</dbReference>
<evidence type="ECO:0000256" key="3">
    <source>
        <dbReference type="ARBA" id="ARBA00022741"/>
    </source>
</evidence>
<feature type="binding site" evidence="12">
    <location>
        <begin position="134"/>
        <end position="137"/>
    </location>
    <ligand>
        <name>GTP</name>
        <dbReference type="ChEBI" id="CHEBI:37565"/>
    </ligand>
</feature>
<proteinExistence type="inferred from homology"/>
<dbReference type="Gene3D" id="3.30.70.2570">
    <property type="entry name" value="Elongation factor 4, C-terminal domain"/>
    <property type="match status" value="1"/>
</dbReference>
<dbReference type="FunFam" id="3.30.70.870:FF:000004">
    <property type="entry name" value="Translation factor GUF1, mitochondrial"/>
    <property type="match status" value="1"/>
</dbReference>
<comment type="similarity">
    <text evidence="1 12">Belongs to the TRAFAC class translation factor GTPase superfamily. Classic translation factor GTPase family. LepA subfamily.</text>
</comment>
<evidence type="ECO:0000256" key="7">
    <source>
        <dbReference type="ARBA" id="ARBA00023136"/>
    </source>
</evidence>
<evidence type="ECO:0000256" key="11">
    <source>
        <dbReference type="ARBA" id="ARBA00066744"/>
    </source>
</evidence>
<dbReference type="FunFam" id="3.30.70.2570:FF:000001">
    <property type="entry name" value="Translation factor GUF1, mitochondrial"/>
    <property type="match status" value="1"/>
</dbReference>
<dbReference type="Pfam" id="PF03144">
    <property type="entry name" value="GTP_EFTU_D2"/>
    <property type="match status" value="1"/>
</dbReference>
<dbReference type="FunFam" id="3.30.70.240:FF:000007">
    <property type="entry name" value="Translation factor GUF1, mitochondrial"/>
    <property type="match status" value="1"/>
</dbReference>
<comment type="function">
    <text evidence="9 12">Required for accurate and efficient protein synthesis under certain stress conditions. May act as a fidelity factor of the translation reaction, by catalyzing a one-codon backward translocation of tRNAs on improperly translocated ribosomes. Back-translocation proceeds from a post-translocation (POST) complex to a pre-translocation (PRE) complex, thus giving elongation factor G a second chance to translocate the tRNAs correctly. Binds to ribosomes in a GTP-dependent manner.</text>
</comment>
<dbReference type="InterPro" id="IPR031157">
    <property type="entry name" value="G_TR_CS"/>
</dbReference>
<keyword evidence="15" id="KW-1185">Reference proteome</keyword>
<dbReference type="PANTHER" id="PTHR43512">
    <property type="entry name" value="TRANSLATION FACTOR GUF1-RELATED"/>
    <property type="match status" value="1"/>
</dbReference>
<dbReference type="CDD" id="cd03709">
    <property type="entry name" value="lepA_C"/>
    <property type="match status" value="1"/>
</dbReference>
<dbReference type="STRING" id="1123349.SAMN02744037_00767"/>
<evidence type="ECO:0000256" key="10">
    <source>
        <dbReference type="ARBA" id="ARBA00061052"/>
    </source>
</evidence>
<dbReference type="InterPro" id="IPR027417">
    <property type="entry name" value="P-loop_NTPase"/>
</dbReference>
<evidence type="ECO:0000256" key="4">
    <source>
        <dbReference type="ARBA" id="ARBA00022801"/>
    </source>
</evidence>
<dbReference type="Gene3D" id="3.30.70.240">
    <property type="match status" value="1"/>
</dbReference>
<dbReference type="InterPro" id="IPR000795">
    <property type="entry name" value="T_Tr_GTP-bd_dom"/>
</dbReference>
<dbReference type="SUPFAM" id="SSF54980">
    <property type="entry name" value="EF-G C-terminal domain-like"/>
    <property type="match status" value="2"/>
</dbReference>
<feature type="domain" description="Tr-type G" evidence="13">
    <location>
        <begin position="5"/>
        <end position="187"/>
    </location>
</feature>
<protein>
    <recommendedName>
        <fullName evidence="11 12">Elongation factor 4</fullName>
        <shortName evidence="12">EF-4</shortName>
        <ecNumber evidence="11 12">3.6.5.n1</ecNumber>
    </recommendedName>
    <alternativeName>
        <fullName evidence="12">Ribosomal back-translocase LepA</fullName>
    </alternativeName>
</protein>
<dbReference type="PROSITE" id="PS00301">
    <property type="entry name" value="G_TR_1"/>
    <property type="match status" value="1"/>
</dbReference>
<keyword evidence="5 12" id="KW-0648">Protein biosynthesis</keyword>
<evidence type="ECO:0000259" key="13">
    <source>
        <dbReference type="PROSITE" id="PS51722"/>
    </source>
</evidence>
<dbReference type="SMART" id="SM00838">
    <property type="entry name" value="EFG_C"/>
    <property type="match status" value="1"/>
</dbReference>
<dbReference type="Gene3D" id="3.40.50.300">
    <property type="entry name" value="P-loop containing nucleotide triphosphate hydrolases"/>
    <property type="match status" value="1"/>
</dbReference>
<accession>A0A1M6LXG6</accession>
<dbReference type="CDD" id="cd16260">
    <property type="entry name" value="EF4_III"/>
    <property type="match status" value="1"/>
</dbReference>
<keyword evidence="6 12" id="KW-0342">GTP-binding</keyword>
<dbReference type="Pfam" id="PF00009">
    <property type="entry name" value="GTP_EFTU"/>
    <property type="match status" value="1"/>
</dbReference>
<organism evidence="14 15">
    <name type="scientific">Tepidibacter formicigenes DSM 15518</name>
    <dbReference type="NCBI Taxonomy" id="1123349"/>
    <lineage>
        <taxon>Bacteria</taxon>
        <taxon>Bacillati</taxon>
        <taxon>Bacillota</taxon>
        <taxon>Clostridia</taxon>
        <taxon>Peptostreptococcales</taxon>
        <taxon>Peptostreptococcaceae</taxon>
        <taxon>Tepidibacter</taxon>
    </lineage>
</organism>
<keyword evidence="4 12" id="KW-0378">Hydrolase</keyword>
<dbReference type="InterPro" id="IPR035647">
    <property type="entry name" value="EFG_III/V"/>
</dbReference>
<dbReference type="InterPro" id="IPR005225">
    <property type="entry name" value="Small_GTP-bd"/>
</dbReference>
<evidence type="ECO:0000256" key="5">
    <source>
        <dbReference type="ARBA" id="ARBA00022917"/>
    </source>
</evidence>
<dbReference type="HAMAP" id="MF_00071">
    <property type="entry name" value="LepA"/>
    <property type="match status" value="1"/>
</dbReference>
<evidence type="ECO:0000313" key="14">
    <source>
        <dbReference type="EMBL" id="SHJ75813.1"/>
    </source>
</evidence>
<keyword evidence="7 12" id="KW-0472">Membrane</keyword>
<evidence type="ECO:0000256" key="12">
    <source>
        <dbReference type="HAMAP-Rule" id="MF_00071"/>
    </source>
</evidence>
<dbReference type="EMBL" id="FRAE01000012">
    <property type="protein sequence ID" value="SHJ75813.1"/>
    <property type="molecule type" value="Genomic_DNA"/>
</dbReference>
<dbReference type="PROSITE" id="PS51722">
    <property type="entry name" value="G_TR_2"/>
    <property type="match status" value="1"/>
</dbReference>
<dbReference type="Gene3D" id="3.30.70.870">
    <property type="entry name" value="Elongation Factor G (Translational Gtpase), domain 3"/>
    <property type="match status" value="1"/>
</dbReference>
<dbReference type="InterPro" id="IPR004161">
    <property type="entry name" value="EFTu-like_2"/>
</dbReference>
<dbReference type="Proteomes" id="UP000242497">
    <property type="component" value="Unassembled WGS sequence"/>
</dbReference>
<keyword evidence="3 12" id="KW-0547">Nucleotide-binding</keyword>
<dbReference type="SUPFAM" id="SSF50447">
    <property type="entry name" value="Translation proteins"/>
    <property type="match status" value="1"/>
</dbReference>
<name>A0A1M6LXG6_9FIRM</name>
<dbReference type="InterPro" id="IPR006297">
    <property type="entry name" value="EF-4"/>
</dbReference>
<dbReference type="InterPro" id="IPR000640">
    <property type="entry name" value="EFG_V-like"/>
</dbReference>
<keyword evidence="2 12" id="KW-1003">Cell membrane</keyword>
<evidence type="ECO:0000256" key="8">
    <source>
        <dbReference type="ARBA" id="ARBA00050293"/>
    </source>
</evidence>
<evidence type="ECO:0000256" key="6">
    <source>
        <dbReference type="ARBA" id="ARBA00023134"/>
    </source>
</evidence>
<evidence type="ECO:0000256" key="1">
    <source>
        <dbReference type="ARBA" id="ARBA00005454"/>
    </source>
</evidence>
<evidence type="ECO:0000256" key="9">
    <source>
        <dbReference type="ARBA" id="ARBA00057626"/>
    </source>
</evidence>
<dbReference type="PRINTS" id="PR00315">
    <property type="entry name" value="ELONGATNFCT"/>
</dbReference>
<dbReference type="Pfam" id="PF06421">
    <property type="entry name" value="LepA_C"/>
    <property type="match status" value="1"/>
</dbReference>
<dbReference type="EC" id="3.6.5.n1" evidence="11 12"/>
<dbReference type="NCBIfam" id="TIGR00231">
    <property type="entry name" value="small_GTP"/>
    <property type="match status" value="1"/>
</dbReference>
<dbReference type="SUPFAM" id="SSF52540">
    <property type="entry name" value="P-loop containing nucleoside triphosphate hydrolases"/>
    <property type="match status" value="1"/>
</dbReference>
<dbReference type="NCBIfam" id="TIGR01393">
    <property type="entry name" value="lepA"/>
    <property type="match status" value="1"/>
</dbReference>
<comment type="subcellular location">
    <subcellularLocation>
        <location evidence="12">Cell membrane</location>
        <topology evidence="12">Peripheral membrane protein</topology>
        <orientation evidence="12">Cytoplasmic side</orientation>
    </subcellularLocation>
</comment>
<comment type="catalytic activity">
    <reaction evidence="8 12">
        <text>GTP + H2O = GDP + phosphate + H(+)</text>
        <dbReference type="Rhea" id="RHEA:19669"/>
        <dbReference type="ChEBI" id="CHEBI:15377"/>
        <dbReference type="ChEBI" id="CHEBI:15378"/>
        <dbReference type="ChEBI" id="CHEBI:37565"/>
        <dbReference type="ChEBI" id="CHEBI:43474"/>
        <dbReference type="ChEBI" id="CHEBI:58189"/>
        <dbReference type="EC" id="3.6.5.n1"/>
    </reaction>
</comment>
<dbReference type="GO" id="GO:0005886">
    <property type="term" value="C:plasma membrane"/>
    <property type="evidence" value="ECO:0007669"/>
    <property type="project" value="UniProtKB-SubCell"/>
</dbReference>
<sequence length="600" mass="67402">MSKQNRTRNFSIIAHIDHGKSTLADRLIQYTGLVSEREMKEQLLDNMDLERERGITIKLQNIRLVYKAKDGNEYFLNLIDTPGHVDFNYEVSRSLAACEGGLLVVDAAQGVEAQTLANVYLAIDQDLEIVPVINKIDLPSARPDEIKTEIEDIIGLDASDAPLVSAKEGLNIEDVLEAIVKQIPPPQGDENAPLKALIFDSYYDSYKGVVAYIRVFEGTLKKGMKIKMMNTGKTFEVTEVGIMAPGQVPIDELKAGDVGYVAASIKEIRSCQVGDTITDANNPTDEAMPGYKKATPMVYCGIYPAEGEKYENIRDALEKLQVNDAALEFEAETSAALGFGFRCGFLGLLHMEIIQERLEREFNLNIITTAPSVIYRVTKHNGEVLMIQNPTNLPPMAEVQMMEEPIVKANIIVPNDYVGVVMELAQERRGEMKNMEYIDTKRVMLHYELPLNEVIYDFFDALKSRTRGYGSLDYEFKEYKPSKLVKLDILINKEQVDALSFIVHETTAYTRGKAMCEKLKDEIPRHQFAVPIQASVGNKVIARETVKALRKDVLAKCYGGDISRKKKLLQKQKEGKKRMRQIGSVEVPQKAFMSVLKIDK</sequence>
<feature type="binding site" evidence="12">
    <location>
        <begin position="17"/>
        <end position="22"/>
    </location>
    <ligand>
        <name>GTP</name>
        <dbReference type="ChEBI" id="CHEBI:37565"/>
    </ligand>
</feature>
<evidence type="ECO:0000256" key="2">
    <source>
        <dbReference type="ARBA" id="ARBA00022475"/>
    </source>
</evidence>
<evidence type="ECO:0000313" key="15">
    <source>
        <dbReference type="Proteomes" id="UP000242497"/>
    </source>
</evidence>
<dbReference type="InterPro" id="IPR035654">
    <property type="entry name" value="LepA_IV"/>
</dbReference>
<dbReference type="InterPro" id="IPR038363">
    <property type="entry name" value="LepA_C_sf"/>
</dbReference>
<dbReference type="RefSeq" id="WP_072887423.1">
    <property type="nucleotide sequence ID" value="NZ_FRAE01000012.1"/>
</dbReference>
<dbReference type="CDD" id="cd01890">
    <property type="entry name" value="LepA"/>
    <property type="match status" value="1"/>
</dbReference>
<dbReference type="GO" id="GO:0003924">
    <property type="term" value="F:GTPase activity"/>
    <property type="evidence" value="ECO:0007669"/>
    <property type="project" value="UniProtKB-UniRule"/>
</dbReference>
<dbReference type="GO" id="GO:0005525">
    <property type="term" value="F:GTP binding"/>
    <property type="evidence" value="ECO:0007669"/>
    <property type="project" value="UniProtKB-UniRule"/>
</dbReference>
<dbReference type="GO" id="GO:0003746">
    <property type="term" value="F:translation elongation factor activity"/>
    <property type="evidence" value="ECO:0007669"/>
    <property type="project" value="UniProtKB-UniRule"/>
</dbReference>
<dbReference type="FunFam" id="2.40.30.10:FF:000015">
    <property type="entry name" value="Translation factor GUF1, mitochondrial"/>
    <property type="match status" value="1"/>
</dbReference>
<dbReference type="GO" id="GO:0045727">
    <property type="term" value="P:positive regulation of translation"/>
    <property type="evidence" value="ECO:0007669"/>
    <property type="project" value="UniProtKB-UniRule"/>
</dbReference>
<comment type="similarity">
    <text evidence="10">Belongs to the GTP-binding elongation factor family. LepA subfamily.</text>
</comment>
<dbReference type="AlphaFoldDB" id="A0A1M6LXG6"/>
<dbReference type="InterPro" id="IPR009000">
    <property type="entry name" value="Transl_B-barrel_sf"/>
</dbReference>
<dbReference type="Gene3D" id="2.40.30.10">
    <property type="entry name" value="Translation factors"/>
    <property type="match status" value="1"/>
</dbReference>
<dbReference type="Pfam" id="PF00679">
    <property type="entry name" value="EFG_C"/>
    <property type="match status" value="1"/>
</dbReference>